<sequence>MEIALKLCTIAVYILYLMEIIDAQKPCKVPNGDAGICINISKCQPLMELSNVKYKTPHENMYFHQSYCGGNEPRKLKVCCPSKSTWDTFVPRPIIYPHSPTAVPSAMPITKSPVITQVIPQRPVVAPVPVSGTHGPRMAPEKLDDLSKNCGKQTTASNKVIGGQETGIDQYPWMALLEYAGNELACGGSLISSRFVLTAAHCIISQYGSPIFARLAEFNITSYPTDYVYYDGGGIENITVQMVRIKKTYPHPQFSRSQKINDIGLLELMENVVITIQNEDFIKAICLPERNFLPDFDALTNFTIAGWGGTANAEHSEVKQELSIPYVPWDRCRKNPDTQICAGGIKGQDSCPGDSGGPLMYEYDKKFYVVGVISYGHRKCGTEGEPAVHTNVYEYMTWIKKTMGIKLNDHRSG</sequence>
<evidence type="ECO:0000256" key="5">
    <source>
        <dbReference type="ARBA" id="ARBA00023157"/>
    </source>
</evidence>
<dbReference type="InterPro" id="IPR033116">
    <property type="entry name" value="TRYPSIN_SER"/>
</dbReference>
<dbReference type="AlphaFoldDB" id="A0A6J1NYV1"/>
<evidence type="ECO:0000256" key="1">
    <source>
        <dbReference type="ARBA" id="ARBA00022670"/>
    </source>
</evidence>
<dbReference type="InterPro" id="IPR018114">
    <property type="entry name" value="TRYPSIN_HIS"/>
</dbReference>
<evidence type="ECO:0000259" key="9">
    <source>
        <dbReference type="PROSITE" id="PS50240"/>
    </source>
</evidence>
<dbReference type="InterPro" id="IPR043504">
    <property type="entry name" value="Peptidase_S1_PA_chymotrypsin"/>
</dbReference>
<feature type="domain" description="Clip" evidence="10">
    <location>
        <begin position="26"/>
        <end position="80"/>
    </location>
</feature>
<dbReference type="InterPro" id="IPR038565">
    <property type="entry name" value="CLIP_sf"/>
</dbReference>
<dbReference type="SUPFAM" id="SSF50494">
    <property type="entry name" value="Trypsin-like serine proteases"/>
    <property type="match status" value="1"/>
</dbReference>
<dbReference type="GeneID" id="112054816"/>
<dbReference type="GO" id="GO:0005576">
    <property type="term" value="C:extracellular region"/>
    <property type="evidence" value="ECO:0007669"/>
    <property type="project" value="UniProtKB-SubCell"/>
</dbReference>
<accession>A0A6J1NYV1</accession>
<dbReference type="PROSITE" id="PS00135">
    <property type="entry name" value="TRYPSIN_SER"/>
    <property type="match status" value="1"/>
</dbReference>
<keyword evidence="3 7" id="KW-0378">Hydrolase</keyword>
<evidence type="ECO:0000256" key="6">
    <source>
        <dbReference type="ARBA" id="ARBA00024195"/>
    </source>
</evidence>
<keyword evidence="2 8" id="KW-0732">Signal</keyword>
<dbReference type="PRINTS" id="PR00722">
    <property type="entry name" value="CHYMOTRYPSIN"/>
</dbReference>
<dbReference type="InterPro" id="IPR022700">
    <property type="entry name" value="CLIP"/>
</dbReference>
<keyword evidence="1 7" id="KW-0645">Protease</keyword>
<comment type="domain">
    <text evidence="8">The clip domain consists of 35-55 residues which are 'knitted' together usually by 3 conserved disulfide bonds forming a clip-like compact structure.</text>
</comment>
<dbReference type="InterPro" id="IPR051487">
    <property type="entry name" value="Ser/Thr_Proteases_Immune/Dev"/>
</dbReference>
<dbReference type="GO" id="GO:0004252">
    <property type="term" value="F:serine-type endopeptidase activity"/>
    <property type="evidence" value="ECO:0007669"/>
    <property type="project" value="UniProtKB-UniRule"/>
</dbReference>
<evidence type="ECO:0000256" key="8">
    <source>
        <dbReference type="RuleBase" id="RU366078"/>
    </source>
</evidence>
<dbReference type="Gene3D" id="2.40.10.10">
    <property type="entry name" value="Trypsin-like serine proteases"/>
    <property type="match status" value="2"/>
</dbReference>
<dbReference type="PROSITE" id="PS00134">
    <property type="entry name" value="TRYPSIN_HIS"/>
    <property type="match status" value="1"/>
</dbReference>
<evidence type="ECO:0000313" key="12">
    <source>
        <dbReference type="RefSeq" id="XP_023950487.2"/>
    </source>
</evidence>
<dbReference type="Gene3D" id="3.30.1640.30">
    <property type="match status" value="1"/>
</dbReference>
<name>A0A6J1NYV1_BICAN</name>
<dbReference type="RefSeq" id="XP_023950487.2">
    <property type="nucleotide sequence ID" value="XM_024094719.2"/>
</dbReference>
<proteinExistence type="inferred from homology"/>
<dbReference type="Proteomes" id="UP001652582">
    <property type="component" value="Chromosome 2"/>
</dbReference>
<keyword evidence="8" id="KW-0964">Secreted</keyword>
<evidence type="ECO:0000259" key="10">
    <source>
        <dbReference type="PROSITE" id="PS51888"/>
    </source>
</evidence>
<evidence type="ECO:0000256" key="7">
    <source>
        <dbReference type="RuleBase" id="RU363034"/>
    </source>
</evidence>
<evidence type="ECO:0000313" key="11">
    <source>
        <dbReference type="Proteomes" id="UP001652582"/>
    </source>
</evidence>
<reference evidence="11" key="1">
    <citation type="submission" date="2025-05" db="UniProtKB">
        <authorList>
            <consortium name="RefSeq"/>
        </authorList>
    </citation>
    <scope>NUCLEOTIDE SEQUENCE [LARGE SCALE GENOMIC DNA]</scope>
</reference>
<dbReference type="SMART" id="SM00020">
    <property type="entry name" value="Tryp_SPc"/>
    <property type="match status" value="1"/>
</dbReference>
<dbReference type="EC" id="3.4.21.-" evidence="7"/>
<evidence type="ECO:0000256" key="3">
    <source>
        <dbReference type="ARBA" id="ARBA00022801"/>
    </source>
</evidence>
<dbReference type="PROSITE" id="PS50240">
    <property type="entry name" value="TRYPSIN_DOM"/>
    <property type="match status" value="1"/>
</dbReference>
<protein>
    <recommendedName>
        <fullName evidence="8">CLIP domain-containing serine protease</fullName>
        <ecNumber evidence="7">3.4.21.-</ecNumber>
    </recommendedName>
</protein>
<dbReference type="InterPro" id="IPR001314">
    <property type="entry name" value="Peptidase_S1A"/>
</dbReference>
<dbReference type="Pfam" id="PF12032">
    <property type="entry name" value="CLIP"/>
    <property type="match status" value="1"/>
</dbReference>
<evidence type="ECO:0000256" key="2">
    <source>
        <dbReference type="ARBA" id="ARBA00022729"/>
    </source>
</evidence>
<dbReference type="KEGG" id="bany:112054816"/>
<organism evidence="11 12">
    <name type="scientific">Bicyclus anynana</name>
    <name type="common">Squinting bush brown butterfly</name>
    <dbReference type="NCBI Taxonomy" id="110368"/>
    <lineage>
        <taxon>Eukaryota</taxon>
        <taxon>Metazoa</taxon>
        <taxon>Ecdysozoa</taxon>
        <taxon>Arthropoda</taxon>
        <taxon>Hexapoda</taxon>
        <taxon>Insecta</taxon>
        <taxon>Pterygota</taxon>
        <taxon>Neoptera</taxon>
        <taxon>Endopterygota</taxon>
        <taxon>Lepidoptera</taxon>
        <taxon>Glossata</taxon>
        <taxon>Ditrysia</taxon>
        <taxon>Papilionoidea</taxon>
        <taxon>Nymphalidae</taxon>
        <taxon>Satyrinae</taxon>
        <taxon>Satyrini</taxon>
        <taxon>Mycalesina</taxon>
        <taxon>Bicyclus</taxon>
    </lineage>
</organism>
<dbReference type="PANTHER" id="PTHR24256">
    <property type="entry name" value="TRYPTASE-RELATED"/>
    <property type="match status" value="1"/>
</dbReference>
<dbReference type="SMART" id="SM00680">
    <property type="entry name" value="CLIP"/>
    <property type="match status" value="1"/>
</dbReference>
<dbReference type="PROSITE" id="PS51888">
    <property type="entry name" value="CLIP"/>
    <property type="match status" value="1"/>
</dbReference>
<dbReference type="CDD" id="cd00190">
    <property type="entry name" value="Tryp_SPc"/>
    <property type="match status" value="1"/>
</dbReference>
<reference evidence="12" key="2">
    <citation type="submission" date="2025-08" db="UniProtKB">
        <authorList>
            <consortium name="RefSeq"/>
        </authorList>
    </citation>
    <scope>IDENTIFICATION</scope>
</reference>
<dbReference type="InterPro" id="IPR001254">
    <property type="entry name" value="Trypsin_dom"/>
</dbReference>
<keyword evidence="4 7" id="KW-0720">Serine protease</keyword>
<feature type="chain" id="PRO_5044963714" description="CLIP domain-containing serine protease" evidence="8">
    <location>
        <begin position="24"/>
        <end position="413"/>
    </location>
</feature>
<keyword evidence="11" id="KW-1185">Reference proteome</keyword>
<feature type="domain" description="Peptidase S1" evidence="9">
    <location>
        <begin position="160"/>
        <end position="404"/>
    </location>
</feature>
<dbReference type="GO" id="GO:0006508">
    <property type="term" value="P:proteolysis"/>
    <property type="evidence" value="ECO:0007669"/>
    <property type="project" value="UniProtKB-KW"/>
</dbReference>
<dbReference type="OrthoDB" id="9981647at2759"/>
<keyword evidence="5" id="KW-1015">Disulfide bond</keyword>
<gene>
    <name evidence="12" type="primary">LOC112054816</name>
</gene>
<comment type="similarity">
    <text evidence="6 8">Belongs to the peptidase S1 family. CLIP subfamily.</text>
</comment>
<evidence type="ECO:0000256" key="4">
    <source>
        <dbReference type="ARBA" id="ARBA00022825"/>
    </source>
</evidence>
<comment type="subcellular location">
    <subcellularLocation>
        <location evidence="8">Secreted</location>
    </subcellularLocation>
</comment>
<dbReference type="InterPro" id="IPR009003">
    <property type="entry name" value="Peptidase_S1_PA"/>
</dbReference>
<dbReference type="Pfam" id="PF00089">
    <property type="entry name" value="Trypsin"/>
    <property type="match status" value="1"/>
</dbReference>
<feature type="signal peptide" evidence="8">
    <location>
        <begin position="1"/>
        <end position="23"/>
    </location>
</feature>